<sequence>MYNSNHVLQGKGGIGKSLVSSLIMQVEAALNNNPLGIDSDPVNKTLSRHTAMNVRPLDIMENNKINSRAFDAMVEWIYQHQGATVVDNGATSFIPATAYIAETGALEVLASMQRRVLLHSILIAGQEQDDTVDGLNALIASTTAPIVVWLNERNGPLVDRHGTPFHESGIYQNHRDRIAGIVTIHQRDAQCFGEDIRQMTTQNLTFAEVLASDWPFMPKHRLRQVWDDLFNQLAPILRGQEGNA</sequence>
<accession>A0ABX0LEV1</accession>
<reference evidence="1 2" key="1">
    <citation type="submission" date="2020-03" db="EMBL/GenBank/DDBJ databases">
        <title>Draft genome sequence of environmentally isolated cultures.</title>
        <authorList>
            <person name="Wilson H.S."/>
            <person name="De Leon M.E."/>
        </authorList>
    </citation>
    <scope>NUCLEOTIDE SEQUENCE [LARGE SCALE GENOMIC DNA]</scope>
    <source>
        <strain evidence="1 2">HSC-31F16</strain>
    </source>
</reference>
<gene>
    <name evidence="1" type="ORF">HA052_23185</name>
</gene>
<keyword evidence="2" id="KW-1185">Reference proteome</keyword>
<name>A0ABX0LEV1_9NEIS</name>
<comment type="caution">
    <text evidence="1">The sequence shown here is derived from an EMBL/GenBank/DDBJ whole genome shotgun (WGS) entry which is preliminary data.</text>
</comment>
<protein>
    <submittedName>
        <fullName evidence="1">Conjugal transfer protein TraL</fullName>
    </submittedName>
</protein>
<evidence type="ECO:0000313" key="1">
    <source>
        <dbReference type="EMBL" id="NHR08099.1"/>
    </source>
</evidence>
<dbReference type="InterPro" id="IPR027417">
    <property type="entry name" value="P-loop_NTPase"/>
</dbReference>
<evidence type="ECO:0000313" key="2">
    <source>
        <dbReference type="Proteomes" id="UP001515641"/>
    </source>
</evidence>
<organism evidence="1 2">
    <name type="scientific">Chromobacterium fluminis</name>
    <dbReference type="NCBI Taxonomy" id="3044269"/>
    <lineage>
        <taxon>Bacteria</taxon>
        <taxon>Pseudomonadati</taxon>
        <taxon>Pseudomonadota</taxon>
        <taxon>Betaproteobacteria</taxon>
        <taxon>Neisseriales</taxon>
        <taxon>Chromobacteriaceae</taxon>
        <taxon>Chromobacterium</taxon>
    </lineage>
</organism>
<dbReference type="EMBL" id="JAAOMA010000049">
    <property type="protein sequence ID" value="NHR08099.1"/>
    <property type="molecule type" value="Genomic_DNA"/>
</dbReference>
<dbReference type="SUPFAM" id="SSF52540">
    <property type="entry name" value="P-loop containing nucleoside triphosphate hydrolases"/>
    <property type="match status" value="1"/>
</dbReference>
<dbReference type="RefSeq" id="WP_166453802.1">
    <property type="nucleotide sequence ID" value="NZ_JAAOMA010000049.1"/>
</dbReference>
<proteinExistence type="predicted"/>
<dbReference type="Proteomes" id="UP001515641">
    <property type="component" value="Unassembled WGS sequence"/>
</dbReference>